<dbReference type="GO" id="GO:0016887">
    <property type="term" value="F:ATP hydrolysis activity"/>
    <property type="evidence" value="ECO:0007669"/>
    <property type="project" value="TreeGrafter"/>
</dbReference>
<dbReference type="SUPFAM" id="SSF52540">
    <property type="entry name" value="P-loop containing nucleoside triphosphate hydrolases"/>
    <property type="match status" value="1"/>
</dbReference>
<dbReference type="InterPro" id="IPR027417">
    <property type="entry name" value="P-loop_NTPase"/>
</dbReference>
<dbReference type="CDD" id="cd01129">
    <property type="entry name" value="PulE-GspE-like"/>
    <property type="match status" value="1"/>
</dbReference>
<keyword evidence="2" id="KW-0547">Nucleotide-binding</keyword>
<keyword evidence="6" id="KW-1185">Reference proteome</keyword>
<dbReference type="Gene3D" id="3.40.50.300">
    <property type="entry name" value="P-loop containing nucleotide triphosphate hydrolases"/>
    <property type="match status" value="1"/>
</dbReference>
<dbReference type="Gene3D" id="3.30.450.90">
    <property type="match status" value="1"/>
</dbReference>
<proteinExistence type="inferred from homology"/>
<dbReference type="InterPro" id="IPR003593">
    <property type="entry name" value="AAA+_ATPase"/>
</dbReference>
<dbReference type="RefSeq" id="WP_181741937.1">
    <property type="nucleotide sequence ID" value="NZ_JACEOL010000053.1"/>
</dbReference>
<evidence type="ECO:0000313" key="5">
    <source>
        <dbReference type="EMBL" id="MBA4603465.1"/>
    </source>
</evidence>
<evidence type="ECO:0000313" key="6">
    <source>
        <dbReference type="Proteomes" id="UP000538292"/>
    </source>
</evidence>
<accession>A0A7W1XUH3</accession>
<sequence length="371" mass="41454">MDVASYIDQLLYQAVRKRASDIHIEPQRDEIRIRLRIDGQLLETGRLDYRHLTALVSRIKVMSQLDIGEKRLPQDGTFSFGKADQHLQVRISTLPTIYGEKVVMRLLRLREKYNMGELGLESEQQQKINRLLGYKSGLLVVTGPTGSGKTTTLYTLLQVLNSLDTNIISLEDPVELQLEGVNQVQIHPKTGLTYSSGLKAVMRQDPNVIMIGEIRDEEIANIAISAALTGHLVLTTLHTADAASAVIRLLDLKIEPYRLAAALIGVIAQRLVRLLCHECNGKGCTNCQQSGYQGRIGVFEVMEADRTLAELILKQVSLEELREQLAGSGMKSINDMIRHRIKKGQTTIDEWMRVVDGVEEETLEGRAIHGV</sequence>
<dbReference type="EMBL" id="JACEOL010000053">
    <property type="protein sequence ID" value="MBA4603465.1"/>
    <property type="molecule type" value="Genomic_DNA"/>
</dbReference>
<protein>
    <submittedName>
        <fullName evidence="5">Type II/IV secretion system protein</fullName>
    </submittedName>
</protein>
<dbReference type="Pfam" id="PF00437">
    <property type="entry name" value="T2SSE"/>
    <property type="match status" value="1"/>
</dbReference>
<comment type="similarity">
    <text evidence="1">Belongs to the GSP E family.</text>
</comment>
<dbReference type="SMART" id="SM00382">
    <property type="entry name" value="AAA"/>
    <property type="match status" value="1"/>
</dbReference>
<evidence type="ECO:0000256" key="2">
    <source>
        <dbReference type="ARBA" id="ARBA00022741"/>
    </source>
</evidence>
<comment type="caution">
    <text evidence="5">The sequence shown here is derived from an EMBL/GenBank/DDBJ whole genome shotgun (WGS) entry which is preliminary data.</text>
</comment>
<evidence type="ECO:0000256" key="3">
    <source>
        <dbReference type="ARBA" id="ARBA00022840"/>
    </source>
</evidence>
<dbReference type="Proteomes" id="UP000538292">
    <property type="component" value="Unassembled WGS sequence"/>
</dbReference>
<dbReference type="AlphaFoldDB" id="A0A7W1XUH3"/>
<dbReference type="GO" id="GO:0005524">
    <property type="term" value="F:ATP binding"/>
    <property type="evidence" value="ECO:0007669"/>
    <property type="project" value="UniProtKB-KW"/>
</dbReference>
<organism evidence="5 6">
    <name type="scientific">Thermoactinomyces mirandus</name>
    <dbReference type="NCBI Taxonomy" id="2756294"/>
    <lineage>
        <taxon>Bacteria</taxon>
        <taxon>Bacillati</taxon>
        <taxon>Bacillota</taxon>
        <taxon>Bacilli</taxon>
        <taxon>Bacillales</taxon>
        <taxon>Thermoactinomycetaceae</taxon>
        <taxon>Thermoactinomyces</taxon>
    </lineage>
</organism>
<dbReference type="InterPro" id="IPR001482">
    <property type="entry name" value="T2SS/T4SS_dom"/>
</dbReference>
<evidence type="ECO:0000259" key="4">
    <source>
        <dbReference type="SMART" id="SM00382"/>
    </source>
</evidence>
<reference evidence="5 6" key="1">
    <citation type="submission" date="2020-07" db="EMBL/GenBank/DDBJ databases">
        <title>Thermoactinomyces phylogeny.</title>
        <authorList>
            <person name="Dunlap C."/>
        </authorList>
    </citation>
    <scope>NUCLEOTIDE SEQUENCE [LARGE SCALE GENOMIC DNA]</scope>
    <source>
        <strain evidence="5 6">AMNI-1</strain>
    </source>
</reference>
<keyword evidence="3" id="KW-0067">ATP-binding</keyword>
<dbReference type="GO" id="GO:0005886">
    <property type="term" value="C:plasma membrane"/>
    <property type="evidence" value="ECO:0007669"/>
    <property type="project" value="TreeGrafter"/>
</dbReference>
<feature type="domain" description="AAA+ ATPase" evidence="4">
    <location>
        <begin position="135"/>
        <end position="260"/>
    </location>
</feature>
<gene>
    <name evidence="5" type="ORF">H2C83_14335</name>
</gene>
<name>A0A7W1XUH3_9BACL</name>
<evidence type="ECO:0000256" key="1">
    <source>
        <dbReference type="ARBA" id="ARBA00006611"/>
    </source>
</evidence>
<dbReference type="PANTHER" id="PTHR30258:SF2">
    <property type="entry name" value="COMG OPERON PROTEIN 1"/>
    <property type="match status" value="1"/>
</dbReference>
<dbReference type="PANTHER" id="PTHR30258">
    <property type="entry name" value="TYPE II SECRETION SYSTEM PROTEIN GSPE-RELATED"/>
    <property type="match status" value="1"/>
</dbReference>